<organism evidence="2 3">
    <name type="scientific">Solidesulfovibrio fructosivorans JJ]</name>
    <dbReference type="NCBI Taxonomy" id="596151"/>
    <lineage>
        <taxon>Bacteria</taxon>
        <taxon>Pseudomonadati</taxon>
        <taxon>Thermodesulfobacteriota</taxon>
        <taxon>Desulfovibrionia</taxon>
        <taxon>Desulfovibrionales</taxon>
        <taxon>Desulfovibrionaceae</taxon>
        <taxon>Solidesulfovibrio</taxon>
    </lineage>
</organism>
<feature type="chain" id="PRO_5003147926" evidence="1">
    <location>
        <begin position="27"/>
        <end position="331"/>
    </location>
</feature>
<dbReference type="EMBL" id="AECZ01000003">
    <property type="protein sequence ID" value="EFL52544.1"/>
    <property type="molecule type" value="Genomic_DNA"/>
</dbReference>
<dbReference type="eggNOG" id="COG0560">
    <property type="taxonomic scope" value="Bacteria"/>
</dbReference>
<dbReference type="Pfam" id="PF12710">
    <property type="entry name" value="HAD"/>
    <property type="match status" value="1"/>
</dbReference>
<dbReference type="InterPro" id="IPR036412">
    <property type="entry name" value="HAD-like_sf"/>
</dbReference>
<protein>
    <submittedName>
        <fullName evidence="2">Nonspecific acid phosphatase</fullName>
    </submittedName>
</protein>
<evidence type="ECO:0000313" key="3">
    <source>
        <dbReference type="Proteomes" id="UP000006250"/>
    </source>
</evidence>
<evidence type="ECO:0000256" key="1">
    <source>
        <dbReference type="SAM" id="SignalP"/>
    </source>
</evidence>
<accession>E1JSR1</accession>
<dbReference type="PROSITE" id="PS51257">
    <property type="entry name" value="PROKAR_LIPOPROTEIN"/>
    <property type="match status" value="1"/>
</dbReference>
<name>E1JSR1_SOLFR</name>
<dbReference type="RefSeq" id="WP_005991062.1">
    <property type="nucleotide sequence ID" value="NZ_AECZ01000003.1"/>
</dbReference>
<sequence precursor="true">MLKLHRTALTALVLALLLACAQLSLAQPGDPLPSWNDGPNKTAILDFVHKVTREGSPDFVPVPERIATFDNDGTLWAEKPLYFQVFFILDRVKAMAPQHPEWQTREPFASVLKGDLKGAFSGGDQALVALALAAQTGMSTADFAREVQDWIATARHPQTGMLFTEMVYQPMLELLGYLRANGFKTFIVSGGGIEFMRPWTERVYGVPPEQVVGSSFQTQYEMTPDGPVLMRLPKIAFVDDREGKPVGINAHIGRRPVAAFGNSDGDIQMLEWTTVGQKGARLAMLVHHTDAAREYAYDKGTEKALKEATARGWNIVDMKDDWNVIYPSVKK</sequence>
<comment type="caution">
    <text evidence="2">The sequence shown here is derived from an EMBL/GenBank/DDBJ whole genome shotgun (WGS) entry which is preliminary data.</text>
</comment>
<dbReference type="CDD" id="cd01427">
    <property type="entry name" value="HAD_like"/>
    <property type="match status" value="1"/>
</dbReference>
<proteinExistence type="predicted"/>
<dbReference type="OrthoDB" id="9799365at2"/>
<keyword evidence="1" id="KW-0732">Signal</keyword>
<dbReference type="Gene3D" id="3.40.50.1000">
    <property type="entry name" value="HAD superfamily/HAD-like"/>
    <property type="match status" value="1"/>
</dbReference>
<feature type="signal peptide" evidence="1">
    <location>
        <begin position="1"/>
        <end position="26"/>
    </location>
</feature>
<reference evidence="2 3" key="1">
    <citation type="submission" date="2010-08" db="EMBL/GenBank/DDBJ databases">
        <title>The draft genome of Desulfovibrio fructosovorans JJ.</title>
        <authorList>
            <consortium name="US DOE Joint Genome Institute (JGI-PGF)"/>
            <person name="Lucas S."/>
            <person name="Copeland A."/>
            <person name="Lapidus A."/>
            <person name="Cheng J.-F."/>
            <person name="Bruce D."/>
            <person name="Goodwin L."/>
            <person name="Pitluck S."/>
            <person name="Land M.L."/>
            <person name="Hauser L."/>
            <person name="Chang Y.-J."/>
            <person name="Jeffries C."/>
            <person name="Wall J.D."/>
            <person name="Stahl D.A."/>
            <person name="Arkin A.P."/>
            <person name="Dehal P."/>
            <person name="Stolyar S.M."/>
            <person name="Hazen T.C."/>
            <person name="Woyke T.J."/>
        </authorList>
    </citation>
    <scope>NUCLEOTIDE SEQUENCE [LARGE SCALE GENOMIC DNA]</scope>
    <source>
        <strain evidence="2 3">JJ</strain>
    </source>
</reference>
<dbReference type="InterPro" id="IPR023214">
    <property type="entry name" value="HAD_sf"/>
</dbReference>
<dbReference type="AlphaFoldDB" id="E1JSR1"/>
<gene>
    <name evidence="2" type="ORF">DesfrDRAFT_0650</name>
</gene>
<keyword evidence="3" id="KW-1185">Reference proteome</keyword>
<dbReference type="Proteomes" id="UP000006250">
    <property type="component" value="Unassembled WGS sequence"/>
</dbReference>
<evidence type="ECO:0000313" key="2">
    <source>
        <dbReference type="EMBL" id="EFL52544.1"/>
    </source>
</evidence>
<dbReference type="SUPFAM" id="SSF56784">
    <property type="entry name" value="HAD-like"/>
    <property type="match status" value="1"/>
</dbReference>
<dbReference type="STRING" id="596151.DesfrDRAFT_0650"/>